<evidence type="ECO:0000313" key="5">
    <source>
        <dbReference type="Proteomes" id="UP000565572"/>
    </source>
</evidence>
<dbReference type="InterPro" id="IPR046348">
    <property type="entry name" value="SIS_dom_sf"/>
</dbReference>
<keyword evidence="5" id="KW-1185">Reference proteome</keyword>
<feature type="domain" description="Bifunctional glucose-6-phosphate/mannose-6-phosphate isomerase C-terminal" evidence="3">
    <location>
        <begin position="194"/>
        <end position="337"/>
    </location>
</feature>
<dbReference type="AlphaFoldDB" id="A0A7W5JT82"/>
<evidence type="ECO:0000259" key="3">
    <source>
        <dbReference type="Pfam" id="PF10432"/>
    </source>
</evidence>
<dbReference type="GO" id="GO:0004476">
    <property type="term" value="F:mannose-6-phosphate isomerase activity"/>
    <property type="evidence" value="ECO:0007669"/>
    <property type="project" value="InterPro"/>
</dbReference>
<comment type="similarity">
    <text evidence="1">Belongs to the PGI/PMI family.</text>
</comment>
<evidence type="ECO:0000256" key="1">
    <source>
        <dbReference type="ARBA" id="ARBA00010523"/>
    </source>
</evidence>
<organism evidence="4 5">
    <name type="scientific">Microlunatus antarcticus</name>
    <dbReference type="NCBI Taxonomy" id="53388"/>
    <lineage>
        <taxon>Bacteria</taxon>
        <taxon>Bacillati</taxon>
        <taxon>Actinomycetota</taxon>
        <taxon>Actinomycetes</taxon>
        <taxon>Propionibacteriales</taxon>
        <taxon>Propionibacteriaceae</taxon>
        <taxon>Microlunatus</taxon>
    </lineage>
</organism>
<dbReference type="Pfam" id="PF10432">
    <property type="entry name" value="bact-PGI_C"/>
    <property type="match status" value="1"/>
</dbReference>
<keyword evidence="2" id="KW-0413">Isomerase</keyword>
<sequence>MTVFDDAALDDPAALAGADPILRRLAGAGSRVRRETADADDPLDQLLGQPRPRAVIAAGSEARFIRAILEPVCPVPFVAWPRHGLPGWVGALDLVVVMASDVAPPSVVATVHEAVRRGALLLIACPAASVVADHAGGSSTILLPTATGDPLAAAVVALSALHRMDLGPAVVPDGVADTMDEVARDCSPMADVTENPAKDLALCLADAQPLVWGGSVLAARASRRVAEALRAATGRAALAADADELLPIIEATTSRDPFADPFTDGAAADRRPCLVLLDDGNNDPMIRADHGRLVAAAERADIRVSVVQHRRGSDVDRYAALLQTGMFASVYLSVGLGRAAA</sequence>
<dbReference type="InterPro" id="IPR019490">
    <property type="entry name" value="Glu6P/Mann6P_isomerase_C"/>
</dbReference>
<proteinExistence type="inferred from homology"/>
<accession>A0A7W5JT82</accession>
<protein>
    <recommendedName>
        <fullName evidence="3">Bifunctional glucose-6-phosphate/mannose-6-phosphate isomerase C-terminal domain-containing protein</fullName>
    </recommendedName>
</protein>
<dbReference type="SUPFAM" id="SSF53697">
    <property type="entry name" value="SIS domain"/>
    <property type="match status" value="1"/>
</dbReference>
<dbReference type="EMBL" id="JACHZG010000001">
    <property type="protein sequence ID" value="MBB3325843.1"/>
    <property type="molecule type" value="Genomic_DNA"/>
</dbReference>
<name>A0A7W5JT82_9ACTN</name>
<dbReference type="GO" id="GO:1901135">
    <property type="term" value="P:carbohydrate derivative metabolic process"/>
    <property type="evidence" value="ECO:0007669"/>
    <property type="project" value="InterPro"/>
</dbReference>
<dbReference type="GO" id="GO:0005975">
    <property type="term" value="P:carbohydrate metabolic process"/>
    <property type="evidence" value="ECO:0007669"/>
    <property type="project" value="InterPro"/>
</dbReference>
<reference evidence="4 5" key="1">
    <citation type="submission" date="2020-08" db="EMBL/GenBank/DDBJ databases">
        <title>Sequencing the genomes of 1000 actinobacteria strains.</title>
        <authorList>
            <person name="Klenk H.-P."/>
        </authorList>
    </citation>
    <scope>NUCLEOTIDE SEQUENCE [LARGE SCALE GENOMIC DNA]</scope>
    <source>
        <strain evidence="4 5">DSM 11053</strain>
    </source>
</reference>
<evidence type="ECO:0000256" key="2">
    <source>
        <dbReference type="ARBA" id="ARBA00023235"/>
    </source>
</evidence>
<dbReference type="RefSeq" id="WP_183336885.1">
    <property type="nucleotide sequence ID" value="NZ_JACHZG010000001.1"/>
</dbReference>
<evidence type="ECO:0000313" key="4">
    <source>
        <dbReference type="EMBL" id="MBB3325843.1"/>
    </source>
</evidence>
<dbReference type="GO" id="GO:0097367">
    <property type="term" value="F:carbohydrate derivative binding"/>
    <property type="evidence" value="ECO:0007669"/>
    <property type="project" value="InterPro"/>
</dbReference>
<dbReference type="GO" id="GO:0004347">
    <property type="term" value="F:glucose-6-phosphate isomerase activity"/>
    <property type="evidence" value="ECO:0007669"/>
    <property type="project" value="InterPro"/>
</dbReference>
<comment type="caution">
    <text evidence="4">The sequence shown here is derived from an EMBL/GenBank/DDBJ whole genome shotgun (WGS) entry which is preliminary data.</text>
</comment>
<dbReference type="Proteomes" id="UP000565572">
    <property type="component" value="Unassembled WGS sequence"/>
</dbReference>
<dbReference type="Gene3D" id="3.40.50.10490">
    <property type="entry name" value="Glucose-6-phosphate isomerase like protein, domain 1"/>
    <property type="match status" value="1"/>
</dbReference>
<gene>
    <name evidence="4" type="ORF">FHX39_000787</name>
</gene>